<dbReference type="STRING" id="709015.GCA_000472485_04179"/>
<dbReference type="SUPFAM" id="SSF55816">
    <property type="entry name" value="5'-nucleotidase (syn. UDP-sugar hydrolase), C-terminal domain"/>
    <property type="match status" value="1"/>
</dbReference>
<dbReference type="EMBL" id="CP021235">
    <property type="protein sequence ID" value="ARS37656.1"/>
    <property type="molecule type" value="Genomic_DNA"/>
</dbReference>
<dbReference type="PROSITE" id="PS51257">
    <property type="entry name" value="PROKAR_LIPOPROTEIN"/>
    <property type="match status" value="1"/>
</dbReference>
<evidence type="ECO:0000313" key="3">
    <source>
        <dbReference type="Proteomes" id="UP000266292"/>
    </source>
</evidence>
<dbReference type="InterPro" id="IPR008334">
    <property type="entry name" value="5'-Nucleotdase_C"/>
</dbReference>
<dbReference type="OrthoDB" id="4762412at2"/>
<dbReference type="KEGG" id="pact:CA264_20710"/>
<dbReference type="RefSeq" id="WP_025609340.1">
    <property type="nucleotide sequence ID" value="NZ_CP021235.1"/>
</dbReference>
<protein>
    <recommendedName>
        <fullName evidence="1">5'-Nucleotidase C-terminal domain-containing protein</fullName>
    </recommendedName>
</protein>
<evidence type="ECO:0000259" key="1">
    <source>
        <dbReference type="Pfam" id="PF02872"/>
    </source>
</evidence>
<dbReference type="Proteomes" id="UP000266292">
    <property type="component" value="Chromosome"/>
</dbReference>
<dbReference type="PRINTS" id="PR01607">
    <property type="entry name" value="APYRASEFAMLY"/>
</dbReference>
<dbReference type="PANTHER" id="PTHR11575">
    <property type="entry name" value="5'-NUCLEOTIDASE-RELATED"/>
    <property type="match status" value="1"/>
</dbReference>
<dbReference type="PANTHER" id="PTHR11575:SF24">
    <property type="entry name" value="5'-NUCLEOTIDASE"/>
    <property type="match status" value="1"/>
</dbReference>
<reference evidence="3" key="1">
    <citation type="submission" date="2017-05" db="EMBL/GenBank/DDBJ databases">
        <authorList>
            <person name="Ray J."/>
            <person name="Price M."/>
            <person name="Deutschbauer A."/>
        </authorList>
    </citation>
    <scope>NUCLEOTIDE SEQUENCE [LARGE SCALE GENOMIC DNA]</scope>
    <source>
        <strain evidence="3">DSM 19842</strain>
    </source>
</reference>
<dbReference type="InterPro" id="IPR036907">
    <property type="entry name" value="5'-Nucleotdase_C_sf"/>
</dbReference>
<dbReference type="AlphaFoldDB" id="A0A1X9YXI5"/>
<evidence type="ECO:0000313" key="2">
    <source>
        <dbReference type="EMBL" id="ARS37656.1"/>
    </source>
</evidence>
<gene>
    <name evidence="2" type="ORF">CA264_20710</name>
</gene>
<dbReference type="GO" id="GO:0016787">
    <property type="term" value="F:hydrolase activity"/>
    <property type="evidence" value="ECO:0007669"/>
    <property type="project" value="InterPro"/>
</dbReference>
<dbReference type="InterPro" id="IPR006179">
    <property type="entry name" value="5_nucleotidase/apyrase"/>
</dbReference>
<dbReference type="Pfam" id="PF02872">
    <property type="entry name" value="5_nucleotid_C"/>
    <property type="match status" value="1"/>
</dbReference>
<organism evidence="2 3">
    <name type="scientific">Pontibacter actiniarum</name>
    <dbReference type="NCBI Taxonomy" id="323450"/>
    <lineage>
        <taxon>Bacteria</taxon>
        <taxon>Pseudomonadati</taxon>
        <taxon>Bacteroidota</taxon>
        <taxon>Cytophagia</taxon>
        <taxon>Cytophagales</taxon>
        <taxon>Hymenobacteraceae</taxon>
        <taxon>Pontibacter</taxon>
    </lineage>
</organism>
<keyword evidence="3" id="KW-1185">Reference proteome</keyword>
<feature type="domain" description="5'-Nucleotidase C-terminal" evidence="1">
    <location>
        <begin position="67"/>
        <end position="210"/>
    </location>
</feature>
<dbReference type="Gene3D" id="3.90.780.10">
    <property type="entry name" value="5'-Nucleotidase, C-terminal domain"/>
    <property type="match status" value="1"/>
</dbReference>
<name>A0A1X9YXI5_9BACT</name>
<sequence length="251" mass="26745">MNNHLTKGLGALLLVLSLASCQRTLVSSPALGTTDVPVDQSITADPQLEAQIAPYRAQVTSKMTEVVGTAPVALSKGDYESPLGNFVVDLQLAQSEPLYGKPIDLSLTTNGGLRVPLPEGEITTGHVFELMPFENELLVLTLKGETVQQLFDYAAERKNAPIGNATYTVALGKAKDIKIAGKPFDPRQTYTLVTSNYLAGGGDDLSMLKDAVKTETVGLLLRDAILQEIKQRTAAGKPVAADTTKRVTVLP</sequence>
<dbReference type="GO" id="GO:0009166">
    <property type="term" value="P:nucleotide catabolic process"/>
    <property type="evidence" value="ECO:0007669"/>
    <property type="project" value="InterPro"/>
</dbReference>
<proteinExistence type="predicted"/>
<accession>A0A1X9YXI5</accession>
<dbReference type="GO" id="GO:0030288">
    <property type="term" value="C:outer membrane-bounded periplasmic space"/>
    <property type="evidence" value="ECO:0007669"/>
    <property type="project" value="TreeGrafter"/>
</dbReference>